<feature type="non-terminal residue" evidence="2">
    <location>
        <position position="265"/>
    </location>
</feature>
<gene>
    <name evidence="2" type="ORF">EXIGLDRAFT_587116</name>
</gene>
<organism evidence="2 3">
    <name type="scientific">Exidia glandulosa HHB12029</name>
    <dbReference type="NCBI Taxonomy" id="1314781"/>
    <lineage>
        <taxon>Eukaryota</taxon>
        <taxon>Fungi</taxon>
        <taxon>Dikarya</taxon>
        <taxon>Basidiomycota</taxon>
        <taxon>Agaricomycotina</taxon>
        <taxon>Agaricomycetes</taxon>
        <taxon>Auriculariales</taxon>
        <taxon>Exidiaceae</taxon>
        <taxon>Exidia</taxon>
    </lineage>
</organism>
<sequence length="265" mass="30596">PPVALPQVQPPVPVPNNGQELLINMAVIDGKVIQHWICAVPNCPRPLDNYKNGRFCKPHLDLAQQGNDGVQNRVHLPDIDGIPGNQVPHTLRPRSVHCIQTAQWACGYPIAWTKFYDSESLTQVYTFLSWIWPNPLTRPTYISYDNACKLLRHIVTQHFGDQWIQVTRFLVDTWHYINHVADDDVCRVWCNPVPMDGSQPDLVLEKRDINGNLHQTRAFNMETAEQFNSWLDRYKGLLEQMTATSHDFVMHTLFMLYGEMVEERI</sequence>
<dbReference type="InterPro" id="IPR040898">
    <property type="entry name" value="CxC6"/>
</dbReference>
<dbReference type="Pfam" id="PF18721">
    <property type="entry name" value="CxC6"/>
    <property type="match status" value="1"/>
</dbReference>
<dbReference type="Proteomes" id="UP000077266">
    <property type="component" value="Unassembled WGS sequence"/>
</dbReference>
<feature type="domain" description="CxC6 like cysteine cluster associated with KDZ" evidence="1">
    <location>
        <begin position="27"/>
        <end position="64"/>
    </location>
</feature>
<evidence type="ECO:0000313" key="3">
    <source>
        <dbReference type="Proteomes" id="UP000077266"/>
    </source>
</evidence>
<protein>
    <recommendedName>
        <fullName evidence="1">CxC6 like cysteine cluster associated with KDZ domain-containing protein</fullName>
    </recommendedName>
</protein>
<proteinExistence type="predicted"/>
<dbReference type="OrthoDB" id="2527272at2759"/>
<dbReference type="InParanoid" id="A0A165HH44"/>
<accession>A0A165HH44</accession>
<dbReference type="AlphaFoldDB" id="A0A165HH44"/>
<name>A0A165HH44_EXIGL</name>
<evidence type="ECO:0000313" key="2">
    <source>
        <dbReference type="EMBL" id="KZV91965.1"/>
    </source>
</evidence>
<keyword evidence="3" id="KW-1185">Reference proteome</keyword>
<reference evidence="2 3" key="1">
    <citation type="journal article" date="2016" name="Mol. Biol. Evol.">
        <title>Comparative Genomics of Early-Diverging Mushroom-Forming Fungi Provides Insights into the Origins of Lignocellulose Decay Capabilities.</title>
        <authorList>
            <person name="Nagy L.G."/>
            <person name="Riley R."/>
            <person name="Tritt A."/>
            <person name="Adam C."/>
            <person name="Daum C."/>
            <person name="Floudas D."/>
            <person name="Sun H."/>
            <person name="Yadav J.S."/>
            <person name="Pangilinan J."/>
            <person name="Larsson K.H."/>
            <person name="Matsuura K."/>
            <person name="Barry K."/>
            <person name="Labutti K."/>
            <person name="Kuo R."/>
            <person name="Ohm R.A."/>
            <person name="Bhattacharya S.S."/>
            <person name="Shirouzu T."/>
            <person name="Yoshinaga Y."/>
            <person name="Martin F.M."/>
            <person name="Grigoriev I.V."/>
            <person name="Hibbett D.S."/>
        </authorList>
    </citation>
    <scope>NUCLEOTIDE SEQUENCE [LARGE SCALE GENOMIC DNA]</scope>
    <source>
        <strain evidence="2 3">HHB12029</strain>
    </source>
</reference>
<dbReference type="EMBL" id="KV426017">
    <property type="protein sequence ID" value="KZV91965.1"/>
    <property type="molecule type" value="Genomic_DNA"/>
</dbReference>
<feature type="non-terminal residue" evidence="2">
    <location>
        <position position="1"/>
    </location>
</feature>
<evidence type="ECO:0000259" key="1">
    <source>
        <dbReference type="Pfam" id="PF18721"/>
    </source>
</evidence>